<accession>A0AAU9MWQ4</accession>
<evidence type="ECO:0000259" key="2">
    <source>
        <dbReference type="Pfam" id="PF14372"/>
    </source>
</evidence>
<sequence length="311" mass="35940">MNVQSLLPFLKIFFDATSRFSGSKYVTSNAYVHEIFGIGNVIDGFTMHPDKSIMEMAKKMKLKYKKYWGDVTKLNQFMFIGVVLDPRHKWKYIQWVVKENFEKYSANRFIFNLDYNVCALFDFYQYSMPQKEKDVEVSSTYSPSDPNSAWGDDMVMDIEVIMTKKFKMAMGSSDTTSKKTKLDKYLGEEREPMDTKFRHIVVVEIQQCIYPILSKMARDILAIPISTVASESAFSTGGRVLDSFRTSLTPRMVEALICAQDWLRSSRKPIVMDDILLEIEKLEENGLKELTLEQPIIIIDESVDESDITEE</sequence>
<dbReference type="PANTHER" id="PTHR23272">
    <property type="entry name" value="BED FINGER-RELATED"/>
    <property type="match status" value="1"/>
</dbReference>
<dbReference type="AlphaFoldDB" id="A0AAU9MWQ4"/>
<protein>
    <recommendedName>
        <fullName evidence="5">HAT C-terminal dimerisation domain-containing protein</fullName>
    </recommendedName>
</protein>
<dbReference type="Pfam" id="PF05699">
    <property type="entry name" value="Dimer_Tnp_hAT"/>
    <property type="match status" value="1"/>
</dbReference>
<dbReference type="EMBL" id="CAKMRJ010003334">
    <property type="protein sequence ID" value="CAH1430957.1"/>
    <property type="molecule type" value="Genomic_DNA"/>
</dbReference>
<name>A0AAU9MWQ4_9ASTR</name>
<feature type="domain" description="HAT C-terminal dimerisation" evidence="1">
    <location>
        <begin position="182"/>
        <end position="263"/>
    </location>
</feature>
<dbReference type="GO" id="GO:0003677">
    <property type="term" value="F:DNA binding"/>
    <property type="evidence" value="ECO:0007669"/>
    <property type="project" value="InterPro"/>
</dbReference>
<feature type="domain" description="hAT-like transposase RNase-H fold" evidence="2">
    <location>
        <begin position="21"/>
        <end position="124"/>
    </location>
</feature>
<dbReference type="InterPro" id="IPR025525">
    <property type="entry name" value="hAT-like_transposase_RNase-H"/>
</dbReference>
<dbReference type="PANTHER" id="PTHR23272:SF190">
    <property type="entry name" value="ZINC FINGER, BED-TYPE-RELATED"/>
    <property type="match status" value="1"/>
</dbReference>
<reference evidence="3 4" key="1">
    <citation type="submission" date="2022-01" db="EMBL/GenBank/DDBJ databases">
        <authorList>
            <person name="Xiong W."/>
            <person name="Schranz E."/>
        </authorList>
    </citation>
    <scope>NUCLEOTIDE SEQUENCE [LARGE SCALE GENOMIC DNA]</scope>
</reference>
<dbReference type="InterPro" id="IPR012337">
    <property type="entry name" value="RNaseH-like_sf"/>
</dbReference>
<dbReference type="Pfam" id="PF14372">
    <property type="entry name" value="hAT-like_RNase-H"/>
    <property type="match status" value="1"/>
</dbReference>
<evidence type="ECO:0000259" key="1">
    <source>
        <dbReference type="Pfam" id="PF05699"/>
    </source>
</evidence>
<evidence type="ECO:0000313" key="4">
    <source>
        <dbReference type="Proteomes" id="UP001157418"/>
    </source>
</evidence>
<dbReference type="InterPro" id="IPR008906">
    <property type="entry name" value="HATC_C_dom"/>
</dbReference>
<evidence type="ECO:0000313" key="3">
    <source>
        <dbReference type="EMBL" id="CAH1430957.1"/>
    </source>
</evidence>
<proteinExistence type="predicted"/>
<dbReference type="SUPFAM" id="SSF53098">
    <property type="entry name" value="Ribonuclease H-like"/>
    <property type="match status" value="1"/>
</dbReference>
<evidence type="ECO:0008006" key="5">
    <source>
        <dbReference type="Google" id="ProtNLM"/>
    </source>
</evidence>
<dbReference type="GO" id="GO:0046983">
    <property type="term" value="F:protein dimerization activity"/>
    <property type="evidence" value="ECO:0007669"/>
    <property type="project" value="InterPro"/>
</dbReference>
<keyword evidence="4" id="KW-1185">Reference proteome</keyword>
<gene>
    <name evidence="3" type="ORF">LVIROSA_LOCUS17690</name>
</gene>
<dbReference type="Proteomes" id="UP001157418">
    <property type="component" value="Unassembled WGS sequence"/>
</dbReference>
<organism evidence="3 4">
    <name type="scientific">Lactuca virosa</name>
    <dbReference type="NCBI Taxonomy" id="75947"/>
    <lineage>
        <taxon>Eukaryota</taxon>
        <taxon>Viridiplantae</taxon>
        <taxon>Streptophyta</taxon>
        <taxon>Embryophyta</taxon>
        <taxon>Tracheophyta</taxon>
        <taxon>Spermatophyta</taxon>
        <taxon>Magnoliopsida</taxon>
        <taxon>eudicotyledons</taxon>
        <taxon>Gunneridae</taxon>
        <taxon>Pentapetalae</taxon>
        <taxon>asterids</taxon>
        <taxon>campanulids</taxon>
        <taxon>Asterales</taxon>
        <taxon>Asteraceae</taxon>
        <taxon>Cichorioideae</taxon>
        <taxon>Cichorieae</taxon>
        <taxon>Lactucinae</taxon>
        <taxon>Lactuca</taxon>
    </lineage>
</organism>
<comment type="caution">
    <text evidence="3">The sequence shown here is derived from an EMBL/GenBank/DDBJ whole genome shotgun (WGS) entry which is preliminary data.</text>
</comment>